<organism evidence="3">
    <name type="scientific">Chromera velia CCMP2878</name>
    <dbReference type="NCBI Taxonomy" id="1169474"/>
    <lineage>
        <taxon>Eukaryota</taxon>
        <taxon>Sar</taxon>
        <taxon>Alveolata</taxon>
        <taxon>Colpodellida</taxon>
        <taxon>Chromeraceae</taxon>
        <taxon>Chromera</taxon>
    </lineage>
</organism>
<dbReference type="PANTHER" id="PTHR19959:SF119">
    <property type="entry name" value="FUNGAL LIPASE-LIKE DOMAIN-CONTAINING PROTEIN"/>
    <property type="match status" value="1"/>
</dbReference>
<dbReference type="InterPro" id="IPR019734">
    <property type="entry name" value="TPR_rpt"/>
</dbReference>
<dbReference type="InterPro" id="IPR011990">
    <property type="entry name" value="TPR-like_helical_dom_sf"/>
</dbReference>
<dbReference type="PANTHER" id="PTHR19959">
    <property type="entry name" value="KINESIN LIGHT CHAIN"/>
    <property type="match status" value="1"/>
</dbReference>
<protein>
    <submittedName>
        <fullName evidence="3">Uncharacterized protein</fullName>
    </submittedName>
</protein>
<dbReference type="SMART" id="SM00028">
    <property type="entry name" value="TPR"/>
    <property type="match status" value="3"/>
</dbReference>
<feature type="compositionally biased region" description="Basic and acidic residues" evidence="2">
    <location>
        <begin position="327"/>
        <end position="339"/>
    </location>
</feature>
<dbReference type="SUPFAM" id="SSF48452">
    <property type="entry name" value="TPR-like"/>
    <property type="match status" value="1"/>
</dbReference>
<dbReference type="Pfam" id="PF13424">
    <property type="entry name" value="TPR_12"/>
    <property type="match status" value="1"/>
</dbReference>
<dbReference type="Gene3D" id="1.25.40.10">
    <property type="entry name" value="Tetratricopeptide repeat domain"/>
    <property type="match status" value="2"/>
</dbReference>
<dbReference type="Pfam" id="PF13374">
    <property type="entry name" value="TPR_10"/>
    <property type="match status" value="1"/>
</dbReference>
<evidence type="ECO:0000313" key="3">
    <source>
        <dbReference type="EMBL" id="CEM49470.1"/>
    </source>
</evidence>
<name>A0A0G4HY66_9ALVE</name>
<dbReference type="VEuPathDB" id="CryptoDB:Cvel_33450"/>
<gene>
    <name evidence="3" type="ORF">Cvel_33450</name>
</gene>
<evidence type="ECO:0000256" key="2">
    <source>
        <dbReference type="SAM" id="MobiDB-lite"/>
    </source>
</evidence>
<dbReference type="AlphaFoldDB" id="A0A0G4HY66"/>
<proteinExistence type="predicted"/>
<feature type="region of interest" description="Disordered" evidence="2">
    <location>
        <begin position="31"/>
        <end position="90"/>
    </location>
</feature>
<sequence length="339" mass="37814">MFPLVIRGYTCALRSFPSIAVAAGRSVLLHEPPTPRHQRQPSFAFSSAPAGATSAAEGQPRVPVSKGDGTTEKKPPTPAFAASREAQGYEQVTTRYDPEDSDLLSSRSSASAYIDLGYASTPRKMREVRKLIEESLKYRLLVMPFYSKSIARTYYELGQISTRTGEFQRAVGYLSKALKIYRKVLEEEAKQRGEDVEKLTEPLENEETARCLSSLAVAHAEMEEHVQALELHERSLVVREAIFGRQHPETIESLNNVATSRFILNDVKKAADIFEDVVSLSISVLKGKVNSPYLALAYYNLGEMERWRGGGGGGGGGQRGRRMRRKKESDRARNLRERK</sequence>
<feature type="compositionally biased region" description="Gly residues" evidence="2">
    <location>
        <begin position="309"/>
        <end position="318"/>
    </location>
</feature>
<dbReference type="PhylomeDB" id="A0A0G4HY66"/>
<feature type="repeat" description="TPR" evidence="1">
    <location>
        <begin position="151"/>
        <end position="184"/>
    </location>
</feature>
<accession>A0A0G4HY66</accession>
<evidence type="ECO:0000256" key="1">
    <source>
        <dbReference type="PROSITE-ProRule" id="PRU00339"/>
    </source>
</evidence>
<feature type="region of interest" description="Disordered" evidence="2">
    <location>
        <begin position="309"/>
        <end position="339"/>
    </location>
</feature>
<reference evidence="3" key="1">
    <citation type="submission" date="2014-11" db="EMBL/GenBank/DDBJ databases">
        <authorList>
            <person name="Otto D Thomas"/>
            <person name="Naeem Raeece"/>
        </authorList>
    </citation>
    <scope>NUCLEOTIDE SEQUENCE</scope>
</reference>
<dbReference type="PROSITE" id="PS50005">
    <property type="entry name" value="TPR"/>
    <property type="match status" value="1"/>
</dbReference>
<feature type="compositionally biased region" description="Low complexity" evidence="2">
    <location>
        <begin position="41"/>
        <end position="56"/>
    </location>
</feature>
<dbReference type="EMBL" id="CDMZ01004346">
    <property type="protein sequence ID" value="CEM49470.1"/>
    <property type="molecule type" value="Genomic_DNA"/>
</dbReference>
<keyword evidence="1" id="KW-0802">TPR repeat</keyword>